<evidence type="ECO:0000313" key="2">
    <source>
        <dbReference type="EMBL" id="CDL86421.1"/>
    </source>
</evidence>
<proteinExistence type="predicted"/>
<gene>
    <name evidence="2" type="ORF">XCR1_3270006</name>
</gene>
<organism evidence="2 3">
    <name type="scientific">Xenorhabdus cabanillasii JM26</name>
    <dbReference type="NCBI Taxonomy" id="1427517"/>
    <lineage>
        <taxon>Bacteria</taxon>
        <taxon>Pseudomonadati</taxon>
        <taxon>Pseudomonadota</taxon>
        <taxon>Gammaproteobacteria</taxon>
        <taxon>Enterobacterales</taxon>
        <taxon>Morganellaceae</taxon>
        <taxon>Xenorhabdus</taxon>
    </lineage>
</organism>
<feature type="compositionally biased region" description="Basic and acidic residues" evidence="1">
    <location>
        <begin position="59"/>
        <end position="89"/>
    </location>
</feature>
<feature type="region of interest" description="Disordered" evidence="1">
    <location>
        <begin position="47"/>
        <end position="126"/>
    </location>
</feature>
<protein>
    <submittedName>
        <fullName evidence="2">Rhs family protein</fullName>
    </submittedName>
</protein>
<name>W1J9A5_9GAMM</name>
<feature type="compositionally biased region" description="Basic and acidic residues" evidence="1">
    <location>
        <begin position="112"/>
        <end position="126"/>
    </location>
</feature>
<reference evidence="2 3" key="1">
    <citation type="submission" date="2013-11" db="EMBL/GenBank/DDBJ databases">
        <title>Draft genome sequence and annotation of the entomopathogenic bacterium, Xenorhabdus cabanillasi strain JM26.</title>
        <authorList>
            <person name="Gualtieri M."/>
            <person name="Ogier J.C."/>
            <person name="Pages S."/>
            <person name="Givaudan A."/>
            <person name="Gaudriault S."/>
        </authorList>
    </citation>
    <scope>NUCLEOTIDE SEQUENCE [LARGE SCALE GENOMIC DNA]</scope>
    <source>
        <strain evidence="2 3">JM26</strain>
    </source>
</reference>
<evidence type="ECO:0000313" key="3">
    <source>
        <dbReference type="Proteomes" id="UP000019197"/>
    </source>
</evidence>
<dbReference type="AlphaFoldDB" id="W1J9A5"/>
<comment type="caution">
    <text evidence="2">The sequence shown here is derived from an EMBL/GenBank/DDBJ whole genome shotgun (WGS) entry which is preliminary data.</text>
</comment>
<dbReference type="Proteomes" id="UP000019197">
    <property type="component" value="Unassembled WGS sequence"/>
</dbReference>
<accession>W1J9A5</accession>
<sequence>MHNPVNFIDPYGLTGCPVAEKPSPALKDNPWHPDSVKARQKEWLELYGPKPSKPTVMQKEVERGQAPREIERVDKGHIPGQEPHVHYKDGTSSNQSGGIHDAHKGVPNPTRKAIEWLRDHGWTPPD</sequence>
<dbReference type="EMBL" id="CBXE010000254">
    <property type="protein sequence ID" value="CDL86421.1"/>
    <property type="molecule type" value="Genomic_DNA"/>
</dbReference>
<evidence type="ECO:0000256" key="1">
    <source>
        <dbReference type="SAM" id="MobiDB-lite"/>
    </source>
</evidence>